<evidence type="ECO:0000313" key="1">
    <source>
        <dbReference type="EMBL" id="GBO42463.1"/>
    </source>
</evidence>
<protein>
    <submittedName>
        <fullName evidence="1">Uncharacterized protein</fullName>
    </submittedName>
</protein>
<accession>A0A4Y2WYK1</accession>
<name>A0A4Y2WYK1_ARAVE</name>
<dbReference type="Proteomes" id="UP000499080">
    <property type="component" value="Unassembled WGS sequence"/>
</dbReference>
<gene>
    <name evidence="1" type="ORF">AVEN_238230_1</name>
</gene>
<comment type="caution">
    <text evidence="1">The sequence shown here is derived from an EMBL/GenBank/DDBJ whole genome shotgun (WGS) entry which is preliminary data.</text>
</comment>
<organism evidence="1 2">
    <name type="scientific">Araneus ventricosus</name>
    <name type="common">Orbweaver spider</name>
    <name type="synonym">Epeira ventricosa</name>
    <dbReference type="NCBI Taxonomy" id="182803"/>
    <lineage>
        <taxon>Eukaryota</taxon>
        <taxon>Metazoa</taxon>
        <taxon>Ecdysozoa</taxon>
        <taxon>Arthropoda</taxon>
        <taxon>Chelicerata</taxon>
        <taxon>Arachnida</taxon>
        <taxon>Araneae</taxon>
        <taxon>Araneomorphae</taxon>
        <taxon>Entelegynae</taxon>
        <taxon>Araneoidea</taxon>
        <taxon>Araneidae</taxon>
        <taxon>Araneus</taxon>
    </lineage>
</organism>
<dbReference type="EMBL" id="BGPR01068554">
    <property type="protein sequence ID" value="GBO42463.1"/>
    <property type="molecule type" value="Genomic_DNA"/>
</dbReference>
<proteinExistence type="predicted"/>
<evidence type="ECO:0000313" key="2">
    <source>
        <dbReference type="Proteomes" id="UP000499080"/>
    </source>
</evidence>
<keyword evidence="2" id="KW-1185">Reference proteome</keyword>
<dbReference type="AlphaFoldDB" id="A0A4Y2WYK1"/>
<feature type="non-terminal residue" evidence="1">
    <location>
        <position position="58"/>
    </location>
</feature>
<sequence length="58" mass="6878">MDCLRLALRFKDMSVMKNMQDVHTVTKLFLWVYGVNSPTRRIMEDEGLSHMCRKTRST</sequence>
<reference evidence="1 2" key="1">
    <citation type="journal article" date="2019" name="Sci. Rep.">
        <title>Orb-weaving spider Araneus ventricosus genome elucidates the spidroin gene catalogue.</title>
        <authorList>
            <person name="Kono N."/>
            <person name="Nakamura H."/>
            <person name="Ohtoshi R."/>
            <person name="Moran D.A.P."/>
            <person name="Shinohara A."/>
            <person name="Yoshida Y."/>
            <person name="Fujiwara M."/>
            <person name="Mori M."/>
            <person name="Tomita M."/>
            <person name="Arakawa K."/>
        </authorList>
    </citation>
    <scope>NUCLEOTIDE SEQUENCE [LARGE SCALE GENOMIC DNA]</scope>
</reference>